<feature type="region of interest" description="Disordered" evidence="1">
    <location>
        <begin position="1"/>
        <end position="64"/>
    </location>
</feature>
<keyword evidence="3" id="KW-1185">Reference proteome</keyword>
<accession>A0A2P5CAQ3</accession>
<proteinExistence type="predicted"/>
<sequence>VCQGGGKKKRGGEEGGIMENEKAEGRLRLIQTSGGRENWRVEKRRAEQSSGSRYIQRKGESVES</sequence>
<reference evidence="3" key="1">
    <citation type="submission" date="2016-06" db="EMBL/GenBank/DDBJ databases">
        <title>Parallel loss of symbiosis genes in relatives of nitrogen-fixing non-legume Parasponia.</title>
        <authorList>
            <person name="Van Velzen R."/>
            <person name="Holmer R."/>
            <person name="Bu F."/>
            <person name="Rutten L."/>
            <person name="Van Zeijl A."/>
            <person name="Liu W."/>
            <person name="Santuari L."/>
            <person name="Cao Q."/>
            <person name="Sharma T."/>
            <person name="Shen D."/>
            <person name="Roswanjaya Y."/>
            <person name="Wardhani T."/>
            <person name="Kalhor M.S."/>
            <person name="Jansen J."/>
            <person name="Van den Hoogen J."/>
            <person name="Gungor B."/>
            <person name="Hartog M."/>
            <person name="Hontelez J."/>
            <person name="Verver J."/>
            <person name="Yang W.-C."/>
            <person name="Schijlen E."/>
            <person name="Repin R."/>
            <person name="Schilthuizen M."/>
            <person name="Schranz E."/>
            <person name="Heidstra R."/>
            <person name="Miyata K."/>
            <person name="Fedorova E."/>
            <person name="Kohlen W."/>
            <person name="Bisseling T."/>
            <person name="Smit S."/>
            <person name="Geurts R."/>
        </authorList>
    </citation>
    <scope>NUCLEOTIDE SEQUENCE [LARGE SCALE GENOMIC DNA]</scope>
    <source>
        <strain evidence="3">cv. WU1-14</strain>
    </source>
</reference>
<feature type="compositionally biased region" description="Basic residues" evidence="1">
    <location>
        <begin position="1"/>
        <end position="10"/>
    </location>
</feature>
<feature type="non-terminal residue" evidence="2">
    <location>
        <position position="1"/>
    </location>
</feature>
<dbReference type="Proteomes" id="UP000237105">
    <property type="component" value="Unassembled WGS sequence"/>
</dbReference>
<name>A0A2P5CAQ3_PARAD</name>
<dbReference type="AlphaFoldDB" id="A0A2P5CAQ3"/>
<dbReference type="EMBL" id="JXTB01000152">
    <property type="protein sequence ID" value="PON58101.1"/>
    <property type="molecule type" value="Genomic_DNA"/>
</dbReference>
<dbReference type="OrthoDB" id="10456352at2759"/>
<gene>
    <name evidence="2" type="ORF">PanWU01x14_168710</name>
</gene>
<protein>
    <submittedName>
        <fullName evidence="2">Uncharacterized protein</fullName>
    </submittedName>
</protein>
<comment type="caution">
    <text evidence="2">The sequence shown here is derived from an EMBL/GenBank/DDBJ whole genome shotgun (WGS) entry which is preliminary data.</text>
</comment>
<evidence type="ECO:0000256" key="1">
    <source>
        <dbReference type="SAM" id="MobiDB-lite"/>
    </source>
</evidence>
<evidence type="ECO:0000313" key="2">
    <source>
        <dbReference type="EMBL" id="PON58101.1"/>
    </source>
</evidence>
<feature type="compositionally biased region" description="Basic and acidic residues" evidence="1">
    <location>
        <begin position="37"/>
        <end position="47"/>
    </location>
</feature>
<organism evidence="2 3">
    <name type="scientific">Parasponia andersonii</name>
    <name type="common">Sponia andersonii</name>
    <dbReference type="NCBI Taxonomy" id="3476"/>
    <lineage>
        <taxon>Eukaryota</taxon>
        <taxon>Viridiplantae</taxon>
        <taxon>Streptophyta</taxon>
        <taxon>Embryophyta</taxon>
        <taxon>Tracheophyta</taxon>
        <taxon>Spermatophyta</taxon>
        <taxon>Magnoliopsida</taxon>
        <taxon>eudicotyledons</taxon>
        <taxon>Gunneridae</taxon>
        <taxon>Pentapetalae</taxon>
        <taxon>rosids</taxon>
        <taxon>fabids</taxon>
        <taxon>Rosales</taxon>
        <taxon>Cannabaceae</taxon>
        <taxon>Parasponia</taxon>
    </lineage>
</organism>
<evidence type="ECO:0000313" key="3">
    <source>
        <dbReference type="Proteomes" id="UP000237105"/>
    </source>
</evidence>